<sequence length="304" mass="35649">MFRQNYFHEHIHTRYPVARRGPHTLISHNMANDMPYAIEGLAEIGHDIPFADFRDLDDRNPREGRQRYPLNVEPYIARRDQEGRQNHIVVHLYDLEARGGRFGQAGERFSINRNILFEFLPRTRYAVRRGALMLESFFLLVDVDPHPPYMIHRALHLLFHHLQEYSRTGRLDMFGAAVQEIDHDPVRDRAVNRWAAMMHALCVVLDNERGLGCAEDLLAEMLDFFEFLIRDVHDLLGWEGTTILFEAFAGVFRTAQGDLVRQIRRIWNQFDPEVQEQLLGDMRRALPVEGIDGMAHRMYRTLGY</sequence>
<dbReference type="Proteomes" id="UP000813427">
    <property type="component" value="Unassembled WGS sequence"/>
</dbReference>
<name>A0A8K0RU60_9HYPO</name>
<evidence type="ECO:0000313" key="1">
    <source>
        <dbReference type="EMBL" id="KAH7241852.1"/>
    </source>
</evidence>
<accession>A0A8K0RU60</accession>
<dbReference type="AlphaFoldDB" id="A0A8K0RU60"/>
<gene>
    <name evidence="1" type="ORF">BKA59DRAFT_479483</name>
</gene>
<comment type="caution">
    <text evidence="1">The sequence shown here is derived from an EMBL/GenBank/DDBJ whole genome shotgun (WGS) entry which is preliminary data.</text>
</comment>
<protein>
    <submittedName>
        <fullName evidence="1">Uncharacterized protein</fullName>
    </submittedName>
</protein>
<organism evidence="1 2">
    <name type="scientific">Fusarium tricinctum</name>
    <dbReference type="NCBI Taxonomy" id="61284"/>
    <lineage>
        <taxon>Eukaryota</taxon>
        <taxon>Fungi</taxon>
        <taxon>Dikarya</taxon>
        <taxon>Ascomycota</taxon>
        <taxon>Pezizomycotina</taxon>
        <taxon>Sordariomycetes</taxon>
        <taxon>Hypocreomycetidae</taxon>
        <taxon>Hypocreales</taxon>
        <taxon>Nectriaceae</taxon>
        <taxon>Fusarium</taxon>
        <taxon>Fusarium tricinctum species complex</taxon>
    </lineage>
</organism>
<dbReference type="OrthoDB" id="4637685at2759"/>
<keyword evidence="2" id="KW-1185">Reference proteome</keyword>
<reference evidence="1" key="1">
    <citation type="journal article" date="2021" name="Nat. Commun.">
        <title>Genetic determinants of endophytism in the Arabidopsis root mycobiome.</title>
        <authorList>
            <person name="Mesny F."/>
            <person name="Miyauchi S."/>
            <person name="Thiergart T."/>
            <person name="Pickel B."/>
            <person name="Atanasova L."/>
            <person name="Karlsson M."/>
            <person name="Huettel B."/>
            <person name="Barry K.W."/>
            <person name="Haridas S."/>
            <person name="Chen C."/>
            <person name="Bauer D."/>
            <person name="Andreopoulos W."/>
            <person name="Pangilinan J."/>
            <person name="LaButti K."/>
            <person name="Riley R."/>
            <person name="Lipzen A."/>
            <person name="Clum A."/>
            <person name="Drula E."/>
            <person name="Henrissat B."/>
            <person name="Kohler A."/>
            <person name="Grigoriev I.V."/>
            <person name="Martin F.M."/>
            <person name="Hacquard S."/>
        </authorList>
    </citation>
    <scope>NUCLEOTIDE SEQUENCE</scope>
    <source>
        <strain evidence="1">MPI-SDFR-AT-0068</strain>
    </source>
</reference>
<dbReference type="EMBL" id="JAGPXF010000005">
    <property type="protein sequence ID" value="KAH7241852.1"/>
    <property type="molecule type" value="Genomic_DNA"/>
</dbReference>
<evidence type="ECO:0000313" key="2">
    <source>
        <dbReference type="Proteomes" id="UP000813427"/>
    </source>
</evidence>
<proteinExistence type="predicted"/>